<evidence type="ECO:0000313" key="6">
    <source>
        <dbReference type="EMBL" id="EEJ43192.1"/>
    </source>
</evidence>
<dbReference type="GO" id="GO:0003677">
    <property type="term" value="F:DNA binding"/>
    <property type="evidence" value="ECO:0007669"/>
    <property type="project" value="UniProtKB-UniRule"/>
</dbReference>
<dbReference type="Proteomes" id="UP000004283">
    <property type="component" value="Unassembled WGS sequence"/>
</dbReference>
<evidence type="ECO:0000256" key="2">
    <source>
        <dbReference type="ARBA" id="ARBA00023125"/>
    </source>
</evidence>
<feature type="domain" description="HTH tetR-type" evidence="5">
    <location>
        <begin position="13"/>
        <end position="73"/>
    </location>
</feature>
<dbReference type="FunFam" id="1.10.10.60:FF:000141">
    <property type="entry name" value="TetR family transcriptional regulator"/>
    <property type="match status" value="1"/>
</dbReference>
<accession>C2KHY0</accession>
<sequence>MEKFMVQVISQNEHRRQQIIEAATTIFLSKGFEQTTTRDIAKKVNISQPALYHHFGDKESLFVEVISRVGESTYTDMQSILSQTYAEPIDQLVDLTQVIVLRHPRDVFRLMHDSFDSLSATHRSKLGMIFGRDYVGPIAQFFESIQLRDNVDAQIASSFYITSLSPLFGEFHSLGEQITMRERIQQLLDLILYGVEKK</sequence>
<dbReference type="InterPro" id="IPR009057">
    <property type="entry name" value="Homeodomain-like_sf"/>
</dbReference>
<evidence type="ECO:0000256" key="1">
    <source>
        <dbReference type="ARBA" id="ARBA00023015"/>
    </source>
</evidence>
<dbReference type="PROSITE" id="PS01081">
    <property type="entry name" value="HTH_TETR_1"/>
    <property type="match status" value="1"/>
</dbReference>
<dbReference type="SUPFAM" id="SSF46689">
    <property type="entry name" value="Homeodomain-like"/>
    <property type="match status" value="1"/>
</dbReference>
<dbReference type="Gene3D" id="1.10.357.10">
    <property type="entry name" value="Tetracycline Repressor, domain 2"/>
    <property type="match status" value="1"/>
</dbReference>
<comment type="caution">
    <text evidence="6">The sequence shown here is derived from an EMBL/GenBank/DDBJ whole genome shotgun (WGS) entry which is preliminary data.</text>
</comment>
<dbReference type="PANTHER" id="PTHR43479">
    <property type="entry name" value="ACREF/ENVCD OPERON REPRESSOR-RELATED"/>
    <property type="match status" value="1"/>
</dbReference>
<evidence type="ECO:0000256" key="3">
    <source>
        <dbReference type="ARBA" id="ARBA00023163"/>
    </source>
</evidence>
<feature type="DNA-binding region" description="H-T-H motif" evidence="4">
    <location>
        <begin position="36"/>
        <end position="55"/>
    </location>
</feature>
<dbReference type="Gene3D" id="1.10.10.60">
    <property type="entry name" value="Homeodomain-like"/>
    <property type="match status" value="1"/>
</dbReference>
<dbReference type="GO" id="GO:0045892">
    <property type="term" value="P:negative regulation of DNA-templated transcription"/>
    <property type="evidence" value="ECO:0007669"/>
    <property type="project" value="UniProtKB-ARBA"/>
</dbReference>
<evidence type="ECO:0000256" key="4">
    <source>
        <dbReference type="PROSITE-ProRule" id="PRU00335"/>
    </source>
</evidence>
<evidence type="ECO:0000259" key="5">
    <source>
        <dbReference type="PROSITE" id="PS50977"/>
    </source>
</evidence>
<dbReference type="PROSITE" id="PS50977">
    <property type="entry name" value="HTH_TETR_2"/>
    <property type="match status" value="1"/>
</dbReference>
<keyword evidence="1" id="KW-0805">Transcription regulation</keyword>
<keyword evidence="2 4" id="KW-0238">DNA-binding</keyword>
<gene>
    <name evidence="6" type="ORF">HMPREF0555_0246</name>
</gene>
<evidence type="ECO:0000313" key="7">
    <source>
        <dbReference type="Proteomes" id="UP000004283"/>
    </source>
</evidence>
<keyword evidence="3" id="KW-0804">Transcription</keyword>
<dbReference type="PRINTS" id="PR00455">
    <property type="entry name" value="HTHTETR"/>
</dbReference>
<name>C2KHY0_LEUMC</name>
<dbReference type="EMBL" id="ACKV01000008">
    <property type="protein sequence ID" value="EEJ43192.1"/>
    <property type="molecule type" value="Genomic_DNA"/>
</dbReference>
<dbReference type="PANTHER" id="PTHR43479:SF11">
    <property type="entry name" value="ACREF_ENVCD OPERON REPRESSOR-RELATED"/>
    <property type="match status" value="1"/>
</dbReference>
<dbReference type="AlphaFoldDB" id="C2KHY0"/>
<dbReference type="InterPro" id="IPR050624">
    <property type="entry name" value="HTH-type_Tx_Regulator"/>
</dbReference>
<reference evidence="6 7" key="1">
    <citation type="submission" date="2009-04" db="EMBL/GenBank/DDBJ databases">
        <authorList>
            <person name="Qin X."/>
            <person name="Bachman B."/>
            <person name="Battles P."/>
            <person name="Bell A."/>
            <person name="Bess C."/>
            <person name="Bickham C."/>
            <person name="Chaboub L."/>
            <person name="Chen D."/>
            <person name="Coyle M."/>
            <person name="Deiros D.R."/>
            <person name="Dinh H."/>
            <person name="Forbes L."/>
            <person name="Fowler G."/>
            <person name="Francisco L."/>
            <person name="Fu Q."/>
            <person name="Gubbala S."/>
            <person name="Hale W."/>
            <person name="Han Y."/>
            <person name="Hemphill L."/>
            <person name="Highlander S.K."/>
            <person name="Hirani K."/>
            <person name="Hogues M."/>
            <person name="Jackson L."/>
            <person name="Jakkamsetti A."/>
            <person name="Javaid M."/>
            <person name="Jiang H."/>
            <person name="Korchina V."/>
            <person name="Kovar C."/>
            <person name="Lara F."/>
            <person name="Lee S."/>
            <person name="Mata R."/>
            <person name="Mathew T."/>
            <person name="Moen C."/>
            <person name="Morales K."/>
            <person name="Munidasa M."/>
            <person name="Nazareth L."/>
            <person name="Ngo R."/>
            <person name="Nguyen L."/>
            <person name="Okwuonu G."/>
            <person name="Ongeri F."/>
            <person name="Patil S."/>
            <person name="Petrosino J."/>
            <person name="Pham C."/>
            <person name="Pham P."/>
            <person name="Pu L.-L."/>
            <person name="Puazo M."/>
            <person name="Raj R."/>
            <person name="Reid J."/>
            <person name="Rouhana J."/>
            <person name="Saada N."/>
            <person name="Shang Y."/>
            <person name="Simmons D."/>
            <person name="Thornton R."/>
            <person name="Warren J."/>
            <person name="Weissenberger G."/>
            <person name="Zhang J."/>
            <person name="Zhang L."/>
            <person name="Zhou C."/>
            <person name="Zhu D."/>
            <person name="Muzny D."/>
            <person name="Worley K."/>
            <person name="Gibbs R."/>
        </authorList>
    </citation>
    <scope>NUCLEOTIDE SEQUENCE [LARGE SCALE GENOMIC DNA]</scope>
    <source>
        <strain evidence="6 7">ATCC 19254</strain>
    </source>
</reference>
<dbReference type="InterPro" id="IPR001647">
    <property type="entry name" value="HTH_TetR"/>
</dbReference>
<dbReference type="HOGENOM" id="CLU_069356_12_8_9"/>
<proteinExistence type="predicted"/>
<dbReference type="InterPro" id="IPR023772">
    <property type="entry name" value="DNA-bd_HTH_TetR-type_CS"/>
</dbReference>
<organism evidence="6 7">
    <name type="scientific">Leuconostoc mesenteroides subsp. cremoris ATCC 19254</name>
    <dbReference type="NCBI Taxonomy" id="586220"/>
    <lineage>
        <taxon>Bacteria</taxon>
        <taxon>Bacillati</taxon>
        <taxon>Bacillota</taxon>
        <taxon>Bacilli</taxon>
        <taxon>Lactobacillales</taxon>
        <taxon>Lactobacillaceae</taxon>
        <taxon>Leuconostoc</taxon>
    </lineage>
</organism>
<protein>
    <submittedName>
        <fullName evidence="6">Transcriptional regulator, TetR family</fullName>
    </submittedName>
</protein>
<dbReference type="Pfam" id="PF00440">
    <property type="entry name" value="TetR_N"/>
    <property type="match status" value="1"/>
</dbReference>